<sequence length="79" mass="9071">MGGLTKIFFKHRFPLYKHTTPTRSLSQPPFSGEAGREGVLIFFSTKINVATRGGVDRWREIMVGWEVIPYNGRLDQNIF</sequence>
<name>B5W7X8_LIMMA</name>
<keyword evidence="2" id="KW-1185">Reference proteome</keyword>
<evidence type="ECO:0000313" key="1">
    <source>
        <dbReference type="EMBL" id="EDZ92391.1"/>
    </source>
</evidence>
<comment type="caution">
    <text evidence="1">The sequence shown here is derived from an EMBL/GenBank/DDBJ whole genome shotgun (WGS) entry which is preliminary data.</text>
</comment>
<dbReference type="EMBL" id="ABYK01000057">
    <property type="protein sequence ID" value="EDZ92391.1"/>
    <property type="molecule type" value="Genomic_DNA"/>
</dbReference>
<protein>
    <submittedName>
        <fullName evidence="1">Uncharacterized protein</fullName>
    </submittedName>
</protein>
<dbReference type="Proteomes" id="UP000004061">
    <property type="component" value="Unassembled WGS sequence"/>
</dbReference>
<evidence type="ECO:0000313" key="2">
    <source>
        <dbReference type="Proteomes" id="UP000004061"/>
    </source>
</evidence>
<dbReference type="AlphaFoldDB" id="B5W7X8"/>
<gene>
    <name evidence="1" type="ORF">AmaxDRAFT_4878</name>
</gene>
<organism evidence="1 2">
    <name type="scientific">Limnospira maxima CS-328</name>
    <dbReference type="NCBI Taxonomy" id="513049"/>
    <lineage>
        <taxon>Bacteria</taxon>
        <taxon>Bacillati</taxon>
        <taxon>Cyanobacteriota</taxon>
        <taxon>Cyanophyceae</taxon>
        <taxon>Oscillatoriophycideae</taxon>
        <taxon>Oscillatoriales</taxon>
        <taxon>Sirenicapillariaceae</taxon>
        <taxon>Limnospira</taxon>
    </lineage>
</organism>
<proteinExistence type="predicted"/>
<accession>B5W7X8</accession>
<reference evidence="1 2" key="1">
    <citation type="journal article" date="2011" name="Appl. Environ. Microbiol.">
        <title>Contribution of a Sodium Ion Gradient to Energy Conservation during Fermentation in the Cyanobacterium Arthrospira (Spirulina) maxima CS-328.</title>
        <authorList>
            <person name="Carrieri D."/>
            <person name="Ananyev G."/>
            <person name="Lenz O."/>
            <person name="Bryant D.A."/>
            <person name="Dismukes G.C."/>
        </authorList>
    </citation>
    <scope>NUCLEOTIDE SEQUENCE [LARGE SCALE GENOMIC DNA]</scope>
    <source>
        <strain evidence="1 2">CS-328</strain>
    </source>
</reference>